<organism evidence="1 2">
    <name type="scientific">Jatropha curcas</name>
    <name type="common">Barbados nut</name>
    <dbReference type="NCBI Taxonomy" id="180498"/>
    <lineage>
        <taxon>Eukaryota</taxon>
        <taxon>Viridiplantae</taxon>
        <taxon>Streptophyta</taxon>
        <taxon>Embryophyta</taxon>
        <taxon>Tracheophyta</taxon>
        <taxon>Spermatophyta</taxon>
        <taxon>Magnoliopsida</taxon>
        <taxon>eudicotyledons</taxon>
        <taxon>Gunneridae</taxon>
        <taxon>Pentapetalae</taxon>
        <taxon>rosids</taxon>
        <taxon>fabids</taxon>
        <taxon>Malpighiales</taxon>
        <taxon>Euphorbiaceae</taxon>
        <taxon>Crotonoideae</taxon>
        <taxon>Jatropheae</taxon>
        <taxon>Jatropha</taxon>
    </lineage>
</organism>
<sequence length="69" mass="7132">MGERTLVVGKAGVGTTFHGETLDTAPPFDPSDGVTAAFVDYMGMVGVPDGGLTLHSDMQAEGNTNPYDD</sequence>
<name>A0A067K3Z6_JATCU</name>
<dbReference type="Proteomes" id="UP000027138">
    <property type="component" value="Unassembled WGS sequence"/>
</dbReference>
<proteinExistence type="predicted"/>
<evidence type="ECO:0000313" key="1">
    <source>
        <dbReference type="EMBL" id="KDP26985.1"/>
    </source>
</evidence>
<keyword evidence="2" id="KW-1185">Reference proteome</keyword>
<reference evidence="1 2" key="1">
    <citation type="journal article" date="2014" name="PLoS ONE">
        <title>Global Analysis of Gene Expression Profiles in Physic Nut (Jatropha curcas L.) Seedlings Exposed to Salt Stress.</title>
        <authorList>
            <person name="Zhang L."/>
            <person name="Zhang C."/>
            <person name="Wu P."/>
            <person name="Chen Y."/>
            <person name="Li M."/>
            <person name="Jiang H."/>
            <person name="Wu G."/>
        </authorList>
    </citation>
    <scope>NUCLEOTIDE SEQUENCE [LARGE SCALE GENOMIC DNA]</scope>
    <source>
        <strain evidence="2">cv. GZQX0401</strain>
        <tissue evidence="1">Young leaves</tissue>
    </source>
</reference>
<protein>
    <submittedName>
        <fullName evidence="1">Uncharacterized protein</fullName>
    </submittedName>
</protein>
<dbReference type="AlphaFoldDB" id="A0A067K3Z6"/>
<gene>
    <name evidence="1" type="ORF">JCGZ_22101</name>
</gene>
<evidence type="ECO:0000313" key="2">
    <source>
        <dbReference type="Proteomes" id="UP000027138"/>
    </source>
</evidence>
<accession>A0A067K3Z6</accession>
<dbReference type="EMBL" id="KK914884">
    <property type="protein sequence ID" value="KDP26985.1"/>
    <property type="molecule type" value="Genomic_DNA"/>
</dbReference>